<dbReference type="InterPro" id="IPR018771">
    <property type="entry name" value="PocR_dom"/>
</dbReference>
<evidence type="ECO:0000259" key="3">
    <source>
        <dbReference type="PROSITE" id="PS50109"/>
    </source>
</evidence>
<name>A0A941CPE6_9CLOT</name>
<feature type="domain" description="Histidine kinase" evidence="3">
    <location>
        <begin position="306"/>
        <end position="409"/>
    </location>
</feature>
<dbReference type="PANTHER" id="PTHR34220:SF7">
    <property type="entry name" value="SENSOR HISTIDINE KINASE YPDA"/>
    <property type="match status" value="1"/>
</dbReference>
<protein>
    <submittedName>
        <fullName evidence="4">PocR ligand-binding domain-containing protein</fullName>
    </submittedName>
</protein>
<evidence type="ECO:0000256" key="1">
    <source>
        <dbReference type="ARBA" id="ARBA00022777"/>
    </source>
</evidence>
<gene>
    <name evidence="4" type="ORF">KCG48_04680</name>
</gene>
<dbReference type="InterPro" id="IPR005467">
    <property type="entry name" value="His_kinase_dom"/>
</dbReference>
<evidence type="ECO:0000313" key="5">
    <source>
        <dbReference type="Proteomes" id="UP000675379"/>
    </source>
</evidence>
<sequence length="409" mass="46434">MKGISLKDIIDVETLQKIQDNFSAVTKLAAVTVDFKGEPITNYSNFTDFCLKFRESDACKEHCYQSDAFGGIKAARSGMPSIYRCHAGLYDMAVPIIFEGQFLGSMLAGQVHVADPKEEYPHNEGELNPEAKAFMESPLAREYQDKILVTTEEHLKNSANLLSIVGNYVVKSGFGEYMQNELNEKNEKLINEMKVRMALEKSLRDAELKVLKSQVNPHFLFNALNTISNLSMIEKADKTTEVIYFLSDMLRYTIKNEMDHMVTVEQELDYVKKYLKIQQIRMGHKLDFAIHVEERFYGLKMPFMILQPIVCNSIDHGIYAVQNGMIRIYSEDLGNDINLIIEDNGVGMDEEKIAKILSGKYESGEKTLSNGIGLVNSDHRLIHQFGTNYRLKIESQVGKGTKITIRIPK</sequence>
<comment type="caution">
    <text evidence="4">The sequence shown here is derived from an EMBL/GenBank/DDBJ whole genome shotgun (WGS) entry which is preliminary data.</text>
</comment>
<dbReference type="Pfam" id="PF06580">
    <property type="entry name" value="His_kinase"/>
    <property type="match status" value="1"/>
</dbReference>
<dbReference type="Gene3D" id="3.30.565.10">
    <property type="entry name" value="Histidine kinase-like ATPase, C-terminal domain"/>
    <property type="match status" value="1"/>
</dbReference>
<dbReference type="InterPro" id="IPR003594">
    <property type="entry name" value="HATPase_dom"/>
</dbReference>
<dbReference type="GO" id="GO:0000155">
    <property type="term" value="F:phosphorelay sensor kinase activity"/>
    <property type="evidence" value="ECO:0007669"/>
    <property type="project" value="InterPro"/>
</dbReference>
<dbReference type="InterPro" id="IPR036890">
    <property type="entry name" value="HATPase_C_sf"/>
</dbReference>
<keyword evidence="1" id="KW-0418">Kinase</keyword>
<dbReference type="AlphaFoldDB" id="A0A941CPE6"/>
<dbReference type="Pfam" id="PF10114">
    <property type="entry name" value="PocR"/>
    <property type="match status" value="1"/>
</dbReference>
<keyword evidence="2" id="KW-0902">Two-component regulatory system</keyword>
<dbReference type="EMBL" id="JAGSCS010000004">
    <property type="protein sequence ID" value="MBR0575634.1"/>
    <property type="molecule type" value="Genomic_DNA"/>
</dbReference>
<evidence type="ECO:0000256" key="2">
    <source>
        <dbReference type="ARBA" id="ARBA00023012"/>
    </source>
</evidence>
<dbReference type="GO" id="GO:0016020">
    <property type="term" value="C:membrane"/>
    <property type="evidence" value="ECO:0007669"/>
    <property type="project" value="InterPro"/>
</dbReference>
<accession>A0A941CPE6</accession>
<dbReference type="Proteomes" id="UP000675379">
    <property type="component" value="Unassembled WGS sequence"/>
</dbReference>
<reference evidence="4" key="1">
    <citation type="submission" date="2021-04" db="EMBL/GenBank/DDBJ databases">
        <title>Proteiniclasticum sedimins sp. nov., an obligate anaerobic bacterium isolated from anaerobic sludge.</title>
        <authorList>
            <person name="Liu J."/>
        </authorList>
    </citation>
    <scope>NUCLEOTIDE SEQUENCE</scope>
    <source>
        <strain evidence="4">BAD-10</strain>
    </source>
</reference>
<dbReference type="InterPro" id="IPR010559">
    <property type="entry name" value="Sig_transdc_His_kin_internal"/>
</dbReference>
<keyword evidence="1" id="KW-0808">Transferase</keyword>
<dbReference type="RefSeq" id="WP_211800157.1">
    <property type="nucleotide sequence ID" value="NZ_JAGSCS010000004.1"/>
</dbReference>
<organism evidence="4 5">
    <name type="scientific">Proteiniclasticum sediminis</name>
    <dbReference type="NCBI Taxonomy" id="2804028"/>
    <lineage>
        <taxon>Bacteria</taxon>
        <taxon>Bacillati</taxon>
        <taxon>Bacillota</taxon>
        <taxon>Clostridia</taxon>
        <taxon>Eubacteriales</taxon>
        <taxon>Clostridiaceae</taxon>
        <taxon>Proteiniclasticum</taxon>
    </lineage>
</organism>
<dbReference type="Pfam" id="PF02518">
    <property type="entry name" value="HATPase_c"/>
    <property type="match status" value="1"/>
</dbReference>
<proteinExistence type="predicted"/>
<dbReference type="PROSITE" id="PS50109">
    <property type="entry name" value="HIS_KIN"/>
    <property type="match status" value="1"/>
</dbReference>
<keyword evidence="5" id="KW-1185">Reference proteome</keyword>
<dbReference type="PANTHER" id="PTHR34220">
    <property type="entry name" value="SENSOR HISTIDINE KINASE YPDA"/>
    <property type="match status" value="1"/>
</dbReference>
<dbReference type="InterPro" id="IPR050640">
    <property type="entry name" value="Bact_2-comp_sensor_kinase"/>
</dbReference>
<dbReference type="SUPFAM" id="SSF55874">
    <property type="entry name" value="ATPase domain of HSP90 chaperone/DNA topoisomerase II/histidine kinase"/>
    <property type="match status" value="1"/>
</dbReference>
<evidence type="ECO:0000313" key="4">
    <source>
        <dbReference type="EMBL" id="MBR0575634.1"/>
    </source>
</evidence>